<dbReference type="PANTHER" id="PTHR11741">
    <property type="entry name" value="ELONGATION FACTOR TS"/>
    <property type="match status" value="1"/>
</dbReference>
<gene>
    <name evidence="5 7" type="primary">tsf</name>
    <name evidence="7" type="ORF">ENL39_03975</name>
</gene>
<dbReference type="GO" id="GO:0003746">
    <property type="term" value="F:translation elongation factor activity"/>
    <property type="evidence" value="ECO:0007669"/>
    <property type="project" value="UniProtKB-UniRule"/>
</dbReference>
<evidence type="ECO:0000313" key="7">
    <source>
        <dbReference type="EMBL" id="HHF98628.1"/>
    </source>
</evidence>
<accession>A0A7V5HZ65</accession>
<dbReference type="NCBIfam" id="TIGR00116">
    <property type="entry name" value="tsf"/>
    <property type="match status" value="1"/>
</dbReference>
<comment type="caution">
    <text evidence="7">The sequence shown here is derived from an EMBL/GenBank/DDBJ whole genome shotgun (WGS) entry which is preliminary data.</text>
</comment>
<evidence type="ECO:0000256" key="1">
    <source>
        <dbReference type="ARBA" id="ARBA00005532"/>
    </source>
</evidence>
<comment type="function">
    <text evidence="5">Associates with the EF-Tu.GDP complex and induces the exchange of GDP to GTP. It remains bound to the aminoacyl-tRNA.EF-Tu.GTP complex up to the GTP hydrolysis stage on the ribosome.</text>
</comment>
<dbReference type="EMBL" id="DRTT01000110">
    <property type="protein sequence ID" value="HHF98628.1"/>
    <property type="molecule type" value="Genomic_DNA"/>
</dbReference>
<evidence type="ECO:0000256" key="5">
    <source>
        <dbReference type="HAMAP-Rule" id="MF_00050"/>
    </source>
</evidence>
<keyword evidence="5" id="KW-0963">Cytoplasm</keyword>
<evidence type="ECO:0000256" key="2">
    <source>
        <dbReference type="ARBA" id="ARBA00016956"/>
    </source>
</evidence>
<dbReference type="GO" id="GO:0005737">
    <property type="term" value="C:cytoplasm"/>
    <property type="evidence" value="ECO:0007669"/>
    <property type="project" value="UniProtKB-SubCell"/>
</dbReference>
<feature type="region of interest" description="Involved in Mg(2+) ion dislocation from EF-Tu" evidence="5">
    <location>
        <begin position="80"/>
        <end position="83"/>
    </location>
</feature>
<keyword evidence="4 5" id="KW-0648">Protein biosynthesis</keyword>
<name>A0A7V5HZ65_UNCAE</name>
<dbReference type="Gene3D" id="1.10.286.20">
    <property type="match status" value="1"/>
</dbReference>
<dbReference type="Gene3D" id="3.30.479.20">
    <property type="entry name" value="Elongation factor Ts, dimerisation domain"/>
    <property type="match status" value="1"/>
</dbReference>
<dbReference type="SUPFAM" id="SSF54713">
    <property type="entry name" value="Elongation factor Ts (EF-Ts), dimerisation domain"/>
    <property type="match status" value="1"/>
</dbReference>
<dbReference type="HAMAP" id="MF_00050">
    <property type="entry name" value="EF_Ts"/>
    <property type="match status" value="1"/>
</dbReference>
<dbReference type="InterPro" id="IPR001816">
    <property type="entry name" value="Transl_elong_EFTs/EF1B"/>
</dbReference>
<evidence type="ECO:0000256" key="4">
    <source>
        <dbReference type="ARBA" id="ARBA00022917"/>
    </source>
</evidence>
<proteinExistence type="inferred from homology"/>
<dbReference type="Proteomes" id="UP000886070">
    <property type="component" value="Unassembled WGS sequence"/>
</dbReference>
<dbReference type="InterPro" id="IPR018101">
    <property type="entry name" value="Transl_elong_Ts_CS"/>
</dbReference>
<dbReference type="InterPro" id="IPR014039">
    <property type="entry name" value="Transl_elong_EFTs/EF1B_dimer"/>
</dbReference>
<evidence type="ECO:0000256" key="3">
    <source>
        <dbReference type="ARBA" id="ARBA00022768"/>
    </source>
</evidence>
<dbReference type="Gene3D" id="1.10.8.10">
    <property type="entry name" value="DNA helicase RuvA subunit, C-terminal domain"/>
    <property type="match status" value="1"/>
</dbReference>
<dbReference type="CDD" id="cd14275">
    <property type="entry name" value="UBA_EF-Ts"/>
    <property type="match status" value="1"/>
</dbReference>
<dbReference type="AlphaFoldDB" id="A0A7V5HZ65"/>
<feature type="domain" description="Translation elongation factor EFTs/EF1B dimerisation" evidence="6">
    <location>
        <begin position="35"/>
        <end position="196"/>
    </location>
</feature>
<dbReference type="SUPFAM" id="SSF46934">
    <property type="entry name" value="UBA-like"/>
    <property type="match status" value="1"/>
</dbReference>
<sequence length="200" mass="23055">MNMLEKVKKLREETNAGVVDCKKALEESKGDLEKARLILRKKGAKIAQKKSGEVTNQGLITSYIHHNGRVGVLVEAHCQSDFVAKNEEFQQFVKNIAMQIAASNPKWVSQEDVPQEKIEEERKILTEQAKEEGKPSHIVEKIVEGRMKKFYEQVCLLNQPYIKDEEKTVKEYLQQMIAKLGENIRIARFVRFELGEIQKE</sequence>
<reference evidence="7" key="1">
    <citation type="journal article" date="2020" name="mSystems">
        <title>Genome- and Community-Level Interaction Insights into Carbon Utilization and Element Cycling Functions of Hydrothermarchaeota in Hydrothermal Sediment.</title>
        <authorList>
            <person name="Zhou Z."/>
            <person name="Liu Y."/>
            <person name="Xu W."/>
            <person name="Pan J."/>
            <person name="Luo Z.H."/>
            <person name="Li M."/>
        </authorList>
    </citation>
    <scope>NUCLEOTIDE SEQUENCE [LARGE SCALE GENOMIC DNA]</scope>
    <source>
        <strain evidence="7">HyVt-92</strain>
    </source>
</reference>
<dbReference type="PANTHER" id="PTHR11741:SF0">
    <property type="entry name" value="ELONGATION FACTOR TS, MITOCHONDRIAL"/>
    <property type="match status" value="1"/>
</dbReference>
<comment type="subcellular location">
    <subcellularLocation>
        <location evidence="5">Cytoplasm</location>
    </subcellularLocation>
</comment>
<dbReference type="InterPro" id="IPR009060">
    <property type="entry name" value="UBA-like_sf"/>
</dbReference>
<protein>
    <recommendedName>
        <fullName evidence="2 5">Elongation factor Ts</fullName>
        <shortName evidence="5">EF-Ts</shortName>
    </recommendedName>
</protein>
<dbReference type="InterPro" id="IPR036402">
    <property type="entry name" value="EF-Ts_dimer_sf"/>
</dbReference>
<dbReference type="Pfam" id="PF00889">
    <property type="entry name" value="EF_TS"/>
    <property type="match status" value="1"/>
</dbReference>
<evidence type="ECO:0000259" key="6">
    <source>
        <dbReference type="Pfam" id="PF00889"/>
    </source>
</evidence>
<keyword evidence="3 5" id="KW-0251">Elongation factor</keyword>
<dbReference type="FunFam" id="1.10.286.20:FF:000001">
    <property type="entry name" value="Elongation factor Ts"/>
    <property type="match status" value="1"/>
</dbReference>
<dbReference type="PROSITE" id="PS01126">
    <property type="entry name" value="EF_TS_1"/>
    <property type="match status" value="1"/>
</dbReference>
<organism evidence="7">
    <name type="scientific">Aerophobetes bacterium</name>
    <dbReference type="NCBI Taxonomy" id="2030807"/>
    <lineage>
        <taxon>Bacteria</taxon>
        <taxon>Candidatus Aerophobota</taxon>
    </lineage>
</organism>
<comment type="similarity">
    <text evidence="1 5">Belongs to the EF-Ts family.</text>
</comment>
<dbReference type="FunFam" id="1.10.8.10:FF:000001">
    <property type="entry name" value="Elongation factor Ts"/>
    <property type="match status" value="1"/>
</dbReference>